<name>A0ABR3BEI1_PHYBL</name>
<proteinExistence type="predicted"/>
<dbReference type="Pfam" id="PF06999">
    <property type="entry name" value="Suc_Fer-like"/>
    <property type="match status" value="1"/>
</dbReference>
<reference evidence="1 2" key="1">
    <citation type="submission" date="2024-04" db="EMBL/GenBank/DDBJ databases">
        <title>Symmetric and asymmetric DNA N6-adenine methylation regulates different biological responses in Mucorales.</title>
        <authorList>
            <consortium name="Lawrence Berkeley National Laboratory"/>
            <person name="Lax C."/>
            <person name="Mondo S.J."/>
            <person name="Osorio-Concepcion M."/>
            <person name="Muszewska A."/>
            <person name="Corrochano-Luque M."/>
            <person name="Gutierrez G."/>
            <person name="Riley R."/>
            <person name="Lipzen A."/>
            <person name="Guo J."/>
            <person name="Hundley H."/>
            <person name="Amirebrahimi M."/>
            <person name="Ng V."/>
            <person name="Lorenzo-Gutierrez D."/>
            <person name="Binder U."/>
            <person name="Yang J."/>
            <person name="Song Y."/>
            <person name="Canovas D."/>
            <person name="Navarro E."/>
            <person name="Freitag M."/>
            <person name="Gabaldon T."/>
            <person name="Grigoriev I.V."/>
            <person name="Corrochano L.M."/>
            <person name="Nicolas F.E."/>
            <person name="Garre V."/>
        </authorList>
    </citation>
    <scope>NUCLEOTIDE SEQUENCE [LARGE SCALE GENOMIC DNA]</scope>
    <source>
        <strain evidence="1 2">L51</strain>
    </source>
</reference>
<organism evidence="1 2">
    <name type="scientific">Phycomyces blakesleeanus</name>
    <dbReference type="NCBI Taxonomy" id="4837"/>
    <lineage>
        <taxon>Eukaryota</taxon>
        <taxon>Fungi</taxon>
        <taxon>Fungi incertae sedis</taxon>
        <taxon>Mucoromycota</taxon>
        <taxon>Mucoromycotina</taxon>
        <taxon>Mucoromycetes</taxon>
        <taxon>Mucorales</taxon>
        <taxon>Phycomycetaceae</taxon>
        <taxon>Phycomyces</taxon>
    </lineage>
</organism>
<dbReference type="PANTHER" id="PTHR31902">
    <property type="entry name" value="ACTIN PATCHES DISTAL PROTEIN 1"/>
    <property type="match status" value="1"/>
</dbReference>
<dbReference type="Proteomes" id="UP001448207">
    <property type="component" value="Unassembled WGS sequence"/>
</dbReference>
<dbReference type="EMBL" id="JBCLYO010000001">
    <property type="protein sequence ID" value="KAL0097259.1"/>
    <property type="molecule type" value="Genomic_DNA"/>
</dbReference>
<evidence type="ECO:0000313" key="1">
    <source>
        <dbReference type="EMBL" id="KAL0097259.1"/>
    </source>
</evidence>
<dbReference type="InterPro" id="IPR009737">
    <property type="entry name" value="Aim32/Apd1-like"/>
</dbReference>
<gene>
    <name evidence="1" type="ORF">J3Q64DRAFT_1807417</name>
</gene>
<evidence type="ECO:0000313" key="2">
    <source>
        <dbReference type="Proteomes" id="UP001448207"/>
    </source>
</evidence>
<keyword evidence="2" id="KW-1185">Reference proteome</keyword>
<sequence length="236" mass="25890">MAIPFDTKPFPLGRFEPCCPAPSSPASQNGFVPCSKHSMPAVLGRKIDLTDPMPTRGSDRHVVVCIGPNGAEWDKAKVEALKGGMVWRLNEKESAWMKEGNRPLPDKEILTTVCDRPEMHANGVDVIFFPDFKIYSSIQPDSLSSSSESSFLSTMKSVWQNPSNRVSGGEEVTADTVILVCTHTMRDKRCGVLGPLIVDEFKRVLKEKNLLKTPNGKGGVEVWGTSHFGGKSQVCR</sequence>
<comment type="caution">
    <text evidence="1">The sequence shown here is derived from an EMBL/GenBank/DDBJ whole genome shotgun (WGS) entry which is preliminary data.</text>
</comment>
<accession>A0ABR3BEI1</accession>
<protein>
    <submittedName>
        <fullName evidence="1">Sucrase/ferredoxin-like-domain-containing protein</fullName>
    </submittedName>
</protein>